<dbReference type="Pfam" id="PF07732">
    <property type="entry name" value="Cu-oxidase_3"/>
    <property type="match status" value="1"/>
</dbReference>
<evidence type="ECO:0000313" key="6">
    <source>
        <dbReference type="EMBL" id="AYM53687.1"/>
    </source>
</evidence>
<evidence type="ECO:0000259" key="5">
    <source>
        <dbReference type="Pfam" id="PF07732"/>
    </source>
</evidence>
<organism evidence="6">
    <name type="scientific">Cystobacter fuscus</name>
    <dbReference type="NCBI Taxonomy" id="43"/>
    <lineage>
        <taxon>Bacteria</taxon>
        <taxon>Pseudomonadati</taxon>
        <taxon>Myxococcota</taxon>
        <taxon>Myxococcia</taxon>
        <taxon>Myxococcales</taxon>
        <taxon>Cystobacterineae</taxon>
        <taxon>Archangiaceae</taxon>
        <taxon>Cystobacter</taxon>
    </lineage>
</organism>
<evidence type="ECO:0000256" key="3">
    <source>
        <dbReference type="SAM" id="MobiDB-lite"/>
    </source>
</evidence>
<evidence type="ECO:0000256" key="1">
    <source>
        <dbReference type="ARBA" id="ARBA00022723"/>
    </source>
</evidence>
<dbReference type="InterPro" id="IPR008972">
    <property type="entry name" value="Cupredoxin"/>
</dbReference>
<proteinExistence type="predicted"/>
<keyword evidence="2" id="KW-0560">Oxidoreductase</keyword>
<dbReference type="PROSITE" id="PS00080">
    <property type="entry name" value="MULTICOPPER_OXIDASE2"/>
    <property type="match status" value="1"/>
</dbReference>
<dbReference type="PANTHER" id="PTHR11709">
    <property type="entry name" value="MULTI-COPPER OXIDASE"/>
    <property type="match status" value="1"/>
</dbReference>
<name>A0A3S7UY74_9BACT</name>
<keyword evidence="1" id="KW-0479">Metal-binding</keyword>
<sequence>MAIQEPTGVDAAEPHHELLDQQRFRDEPQHGGKTERSPRDLFVNLELAYATHQIPRVTQDGVGTEWDAVKLRSYNGALGGPLVEAYPGDTLNFTLVNNLPAEPVTDEEPPVTEPHGFNTSNLHFHGLHVSPAGNADNVMLEISPGNHFHYEVKIPLDHPAGTYWYHAHKHGSAALHIGSGMVGALIIRGDIDRVPAIRAAHERVIVFQQIPYTLTEDPTLPGQQAHMVESYELFGPGVWQRLGRRFTLNGVVEPTYQMRPGEVQRWRFIHGGLREGLGLRVVQREGTQETPLPQFQIAHDGITTGRLDRVTMTEMYPGYRTDVLVSATNPDSTPLRPGTYFLVDDAASGPAHTLARIVVKGPPKRMSLPRPEELAPLAPFEPITDAEIQGHQEAVFSIDTSVTPPRFLVNGEPFAPERVRRLQLGAVEEWTVSSLNFNHPFHIHVNPFQFTTDDGKLLWKDTLLITPGRTFKLRMRYERYIGLFMMHCHIAEHADLGMAEHVEIGGSGQHAHAPAPH</sequence>
<feature type="compositionally biased region" description="Basic and acidic residues" evidence="3">
    <location>
        <begin position="12"/>
        <end position="39"/>
    </location>
</feature>
<dbReference type="GO" id="GO:0005507">
    <property type="term" value="F:copper ion binding"/>
    <property type="evidence" value="ECO:0007669"/>
    <property type="project" value="InterPro"/>
</dbReference>
<dbReference type="CDD" id="cd13853">
    <property type="entry name" value="CuRO_1_Tth-MCO_like"/>
    <property type="match status" value="1"/>
</dbReference>
<protein>
    <submittedName>
        <fullName evidence="6">Multicopper oxidase type 3</fullName>
    </submittedName>
</protein>
<dbReference type="InterPro" id="IPR011707">
    <property type="entry name" value="Cu-oxidase-like_N"/>
</dbReference>
<feature type="domain" description="Plastocyanin-like" evidence="4">
    <location>
        <begin position="393"/>
        <end position="501"/>
    </location>
</feature>
<dbReference type="CDD" id="cd13900">
    <property type="entry name" value="CuRO_3_Tth-MCO_like"/>
    <property type="match status" value="1"/>
</dbReference>
<accession>A0A3S7UY74</accession>
<dbReference type="InterPro" id="IPR002355">
    <property type="entry name" value="Cu_oxidase_Cu_BS"/>
</dbReference>
<dbReference type="InterPro" id="IPR045087">
    <property type="entry name" value="Cu-oxidase_fam"/>
</dbReference>
<dbReference type="Gene3D" id="2.60.40.420">
    <property type="entry name" value="Cupredoxins - blue copper proteins"/>
    <property type="match status" value="3"/>
</dbReference>
<dbReference type="Pfam" id="PF07731">
    <property type="entry name" value="Cu-oxidase_2"/>
    <property type="match status" value="1"/>
</dbReference>
<dbReference type="PANTHER" id="PTHR11709:SF518">
    <property type="entry name" value="MULTICOPPER OXIDASE"/>
    <property type="match status" value="1"/>
</dbReference>
<feature type="domain" description="Plastocyanin-like" evidence="5">
    <location>
        <begin position="120"/>
        <end position="189"/>
    </location>
</feature>
<dbReference type="SUPFAM" id="SSF49503">
    <property type="entry name" value="Cupredoxins"/>
    <property type="match status" value="3"/>
</dbReference>
<evidence type="ECO:0000259" key="4">
    <source>
        <dbReference type="Pfam" id="PF07731"/>
    </source>
</evidence>
<reference evidence="6" key="1">
    <citation type="journal article" date="2018" name="J. Ind. Microbiol. Biotechnol.">
        <title>Genome mining reveals uncommon alkylpyrones as type III PKS products from myxobacteria.</title>
        <authorList>
            <person name="Hug J.J."/>
            <person name="Panter F."/>
            <person name="Krug D."/>
            <person name="Muller R."/>
        </authorList>
    </citation>
    <scope>NUCLEOTIDE SEQUENCE</scope>
    <source>
        <strain evidence="6">MCy9118</strain>
    </source>
</reference>
<dbReference type="InterPro" id="IPR011706">
    <property type="entry name" value="Cu-oxidase_C"/>
</dbReference>
<dbReference type="EMBL" id="MH908908">
    <property type="protein sequence ID" value="AYM53687.1"/>
    <property type="molecule type" value="Genomic_DNA"/>
</dbReference>
<evidence type="ECO:0000256" key="2">
    <source>
        <dbReference type="ARBA" id="ARBA00023002"/>
    </source>
</evidence>
<dbReference type="GO" id="GO:0016491">
    <property type="term" value="F:oxidoreductase activity"/>
    <property type="evidence" value="ECO:0007669"/>
    <property type="project" value="UniProtKB-KW"/>
</dbReference>
<feature type="region of interest" description="Disordered" evidence="3">
    <location>
        <begin position="1"/>
        <end position="39"/>
    </location>
</feature>
<dbReference type="AlphaFoldDB" id="A0A3S7UY74"/>